<protein>
    <recommendedName>
        <fullName evidence="3">FYVE-type domain-containing protein</fullName>
    </recommendedName>
</protein>
<dbReference type="Proteomes" id="UP000005238">
    <property type="component" value="Unassembled WGS sequence"/>
</dbReference>
<dbReference type="InParanoid" id="H3GZS6"/>
<dbReference type="HOGENOM" id="CLU_015303_0_1_1"/>
<organism evidence="1 2">
    <name type="scientific">Phytophthora ramorum</name>
    <name type="common">Sudden oak death agent</name>
    <dbReference type="NCBI Taxonomy" id="164328"/>
    <lineage>
        <taxon>Eukaryota</taxon>
        <taxon>Sar</taxon>
        <taxon>Stramenopiles</taxon>
        <taxon>Oomycota</taxon>
        <taxon>Peronosporomycetes</taxon>
        <taxon>Peronosporales</taxon>
        <taxon>Peronosporaceae</taxon>
        <taxon>Phytophthora</taxon>
    </lineage>
</organism>
<sequence length="364" mass="40757">MPAPTFMEQLPELEVTKADGEGLLELEAVLVARNLEQYSQLLHRPKAKEKVVAKVVPGSKWHEMRKVEDLHIYEERSADTPSIPSIMMLGTVAGDLDDIMYGAVAATDADERIKERVLQDGAEQSKVLRCLVRPTDRDPFRQVSVKWQLYSTRDYVCLDTTGFARAPSGERMGYSLSHSIAFDEQLPQFDRHSIDRGNRSVCVLYRQRTPNAVECYARGFFDFETNSDPVANSVALQIIANQWLSHARITELAQMKKIVWRLKQQVACGEPIAKARKPLSSCSNCRICNKSFGLLGSAKACGICLNAICSRCCVKRLVCVEDPTTSSLIETKRPFCARCIQETLLSDAREVAVKEVRREAGPNT</sequence>
<dbReference type="InterPro" id="IPR052727">
    <property type="entry name" value="Rab4/Rab5_effector"/>
</dbReference>
<dbReference type="AlphaFoldDB" id="H3GZS6"/>
<proteinExistence type="predicted"/>
<dbReference type="Gene3D" id="3.30.40.10">
    <property type="entry name" value="Zinc/RING finger domain, C3HC4 (zinc finger)"/>
    <property type="match status" value="1"/>
</dbReference>
<evidence type="ECO:0008006" key="3">
    <source>
        <dbReference type="Google" id="ProtNLM"/>
    </source>
</evidence>
<dbReference type="GeneID" id="94224370"/>
<dbReference type="EnsemblProtists" id="Phyra83332">
    <property type="protein sequence ID" value="Phyra83332"/>
    <property type="gene ID" value="Phyra83332"/>
</dbReference>
<accession>H3GZS6</accession>
<evidence type="ECO:0000313" key="1">
    <source>
        <dbReference type="EnsemblProtists" id="Phyra83332"/>
    </source>
</evidence>
<dbReference type="EMBL" id="DS566083">
    <property type="status" value="NOT_ANNOTATED_CDS"/>
    <property type="molecule type" value="Genomic_DNA"/>
</dbReference>
<dbReference type="InterPro" id="IPR013083">
    <property type="entry name" value="Znf_RING/FYVE/PHD"/>
</dbReference>
<dbReference type="VEuPathDB" id="FungiDB:KRP23_368"/>
<keyword evidence="2" id="KW-1185">Reference proteome</keyword>
<dbReference type="VEuPathDB" id="FungiDB:KRP22_10478"/>
<dbReference type="InterPro" id="IPR011011">
    <property type="entry name" value="Znf_FYVE_PHD"/>
</dbReference>
<name>H3GZS6_PHYRM</name>
<dbReference type="RefSeq" id="XP_067750925.1">
    <property type="nucleotide sequence ID" value="XM_067888342.1"/>
</dbReference>
<reference evidence="1" key="2">
    <citation type="submission" date="2015-06" db="UniProtKB">
        <authorList>
            <consortium name="EnsemblProtists"/>
        </authorList>
    </citation>
    <scope>IDENTIFICATION</scope>
    <source>
        <strain evidence="1">Pr102</strain>
    </source>
</reference>
<dbReference type="SUPFAM" id="SSF57903">
    <property type="entry name" value="FYVE/PHD zinc finger"/>
    <property type="match status" value="1"/>
</dbReference>
<dbReference type="PANTHER" id="PTHR13510:SF44">
    <property type="entry name" value="RABENOSYN-5"/>
    <property type="match status" value="1"/>
</dbReference>
<evidence type="ECO:0000313" key="2">
    <source>
        <dbReference type="Proteomes" id="UP000005238"/>
    </source>
</evidence>
<dbReference type="OrthoDB" id="149538at2759"/>
<dbReference type="eggNOG" id="ENOG502SKDD">
    <property type="taxonomic scope" value="Eukaryota"/>
</dbReference>
<dbReference type="PANTHER" id="PTHR13510">
    <property type="entry name" value="FYVE-FINGER-CONTAINING RAB5 EFFECTOR PROTEIN RABENOSYN-5-RELATED"/>
    <property type="match status" value="1"/>
</dbReference>
<dbReference type="OMA" id="RCCVKRL"/>
<reference evidence="2" key="1">
    <citation type="journal article" date="2006" name="Science">
        <title>Phytophthora genome sequences uncover evolutionary origins and mechanisms of pathogenesis.</title>
        <authorList>
            <person name="Tyler B.M."/>
            <person name="Tripathy S."/>
            <person name="Zhang X."/>
            <person name="Dehal P."/>
            <person name="Jiang R.H."/>
            <person name="Aerts A."/>
            <person name="Arredondo F.D."/>
            <person name="Baxter L."/>
            <person name="Bensasson D."/>
            <person name="Beynon J.L."/>
            <person name="Chapman J."/>
            <person name="Damasceno C.M."/>
            <person name="Dorrance A.E."/>
            <person name="Dou D."/>
            <person name="Dickerman A.W."/>
            <person name="Dubchak I.L."/>
            <person name="Garbelotto M."/>
            <person name="Gijzen M."/>
            <person name="Gordon S.G."/>
            <person name="Govers F."/>
            <person name="Grunwald N.J."/>
            <person name="Huang W."/>
            <person name="Ivors K.L."/>
            <person name="Jones R.W."/>
            <person name="Kamoun S."/>
            <person name="Krampis K."/>
            <person name="Lamour K.H."/>
            <person name="Lee M.K."/>
            <person name="McDonald W.H."/>
            <person name="Medina M."/>
            <person name="Meijer H.J."/>
            <person name="Nordberg E.K."/>
            <person name="Maclean D.J."/>
            <person name="Ospina-Giraldo M.D."/>
            <person name="Morris P.F."/>
            <person name="Phuntumart V."/>
            <person name="Putnam N.H."/>
            <person name="Rash S."/>
            <person name="Rose J.K."/>
            <person name="Sakihama Y."/>
            <person name="Salamov A.A."/>
            <person name="Savidor A."/>
            <person name="Scheuring C.F."/>
            <person name="Smith B.M."/>
            <person name="Sobral B.W."/>
            <person name="Terry A."/>
            <person name="Torto-Alalibo T.A."/>
            <person name="Win J."/>
            <person name="Xu Z."/>
            <person name="Zhang H."/>
            <person name="Grigoriev I.V."/>
            <person name="Rokhsar D.S."/>
            <person name="Boore J.L."/>
        </authorList>
    </citation>
    <scope>NUCLEOTIDE SEQUENCE [LARGE SCALE GENOMIC DNA]</scope>
    <source>
        <strain evidence="2">Pr102</strain>
    </source>
</reference>
<dbReference type="CDD" id="cd00065">
    <property type="entry name" value="FYVE_like_SF"/>
    <property type="match status" value="1"/>
</dbReference>